<evidence type="ECO:0000256" key="6">
    <source>
        <dbReference type="ARBA" id="ARBA00022840"/>
    </source>
</evidence>
<feature type="domain" description="Mur ligase C-terminal" evidence="9">
    <location>
        <begin position="281"/>
        <end position="392"/>
    </location>
</feature>
<evidence type="ECO:0000256" key="5">
    <source>
        <dbReference type="ARBA" id="ARBA00022741"/>
    </source>
</evidence>
<dbReference type="NCBIfam" id="TIGR01087">
    <property type="entry name" value="murD"/>
    <property type="match status" value="1"/>
</dbReference>
<accession>A0A7C4GG33</accession>
<dbReference type="EMBL" id="DSZY01000034">
    <property type="protein sequence ID" value="HGU41043.1"/>
    <property type="molecule type" value="Genomic_DNA"/>
</dbReference>
<dbReference type="AlphaFoldDB" id="A0A7C4GG33"/>
<keyword evidence="7 8" id="KW-0573">Peptidoglycan synthesis</keyword>
<sequence>MRYALVGFGLSNKYAAQFLRKIGEQVFVSESGKLSQEDKEFLEELGIEYEEGQNSERILQADVVLTSPSVPYNHPLLIKARESGIKVETEITYFMRFLDWNPITIAITGSVGKSTTVAMTNHLISKTKTSQISGNFGIPIAQVLLENKRPEYLVIEISSFQLYWADYFKPKVAAITNIYPNHLDWHPSMEHYVESKMKITKWQDSEDYFVYNPRDLEMFKRLALVQAKRVPVTVGFSLDEVPFPIRTKQNIENIAMAKTIIKILGLPFQMSFLNDFTPLPHRMEYVTTWHDVRFYNDSKATNAAAVIKALENFDSNVILIIAGKGKNEDYTELTEEIKKKCKFVALVGPIADAIESYLVTREITFKRYENIEKAVSDICLFAQPGDVVLLSPGGASYDRYRNFEERGEHFKSVVRSLVEQM</sequence>
<dbReference type="Pfam" id="PF08245">
    <property type="entry name" value="Mur_ligase_M"/>
    <property type="match status" value="1"/>
</dbReference>
<reference evidence="11" key="1">
    <citation type="journal article" date="2020" name="mSystems">
        <title>Genome- and Community-Level Interaction Insights into Carbon Utilization and Element Cycling Functions of Hydrothermarchaeota in Hydrothermal Sediment.</title>
        <authorList>
            <person name="Zhou Z."/>
            <person name="Liu Y."/>
            <person name="Xu W."/>
            <person name="Pan J."/>
            <person name="Luo Z.H."/>
            <person name="Li M."/>
        </authorList>
    </citation>
    <scope>NUCLEOTIDE SEQUENCE [LARGE SCALE GENOMIC DNA]</scope>
    <source>
        <strain evidence="11">SpSt-609</strain>
    </source>
</reference>
<evidence type="ECO:0000256" key="7">
    <source>
        <dbReference type="HAMAP-Rule" id="MF_00639"/>
    </source>
</evidence>
<dbReference type="GO" id="GO:0008360">
    <property type="term" value="P:regulation of cell shape"/>
    <property type="evidence" value="ECO:0007669"/>
    <property type="project" value="UniProtKB-KW"/>
</dbReference>
<dbReference type="InterPro" id="IPR036565">
    <property type="entry name" value="Mur-like_cat_sf"/>
</dbReference>
<keyword evidence="7 8" id="KW-0133">Cell shape</keyword>
<gene>
    <name evidence="7 11" type="primary">murD</name>
    <name evidence="11" type="ORF">ENT77_07590</name>
</gene>
<dbReference type="GO" id="GO:0008764">
    <property type="term" value="F:UDP-N-acetylmuramoylalanine-D-glutamate ligase activity"/>
    <property type="evidence" value="ECO:0007669"/>
    <property type="project" value="UniProtKB-UniRule"/>
</dbReference>
<comment type="function">
    <text evidence="7 8">Cell wall formation. Catalyzes the addition of glutamate to the nucleotide precursor UDP-N-acetylmuramoyl-L-alanine (UMA).</text>
</comment>
<comment type="caution">
    <text evidence="11">The sequence shown here is derived from an EMBL/GenBank/DDBJ whole genome shotgun (WGS) entry which is preliminary data.</text>
</comment>
<dbReference type="InterPro" id="IPR005762">
    <property type="entry name" value="MurD"/>
</dbReference>
<keyword evidence="3 7" id="KW-0963">Cytoplasm</keyword>
<dbReference type="PANTHER" id="PTHR43692:SF1">
    <property type="entry name" value="UDP-N-ACETYLMURAMOYLALANINE--D-GLUTAMATE LIGASE"/>
    <property type="match status" value="1"/>
</dbReference>
<dbReference type="EC" id="6.3.2.9" evidence="7 8"/>
<dbReference type="Pfam" id="PF21377">
    <property type="entry name" value="MurD_N"/>
    <property type="match status" value="1"/>
</dbReference>
<keyword evidence="5 7" id="KW-0547">Nucleotide-binding</keyword>
<feature type="binding site" evidence="7">
    <location>
        <begin position="109"/>
        <end position="115"/>
    </location>
    <ligand>
        <name>ATP</name>
        <dbReference type="ChEBI" id="CHEBI:30616"/>
    </ligand>
</feature>
<organism evidence="11">
    <name type="scientific">Fervidobacterium thailandense</name>
    <dbReference type="NCBI Taxonomy" id="1008305"/>
    <lineage>
        <taxon>Bacteria</taxon>
        <taxon>Thermotogati</taxon>
        <taxon>Thermotogota</taxon>
        <taxon>Thermotogae</taxon>
        <taxon>Thermotogales</taxon>
        <taxon>Fervidobacteriaceae</taxon>
        <taxon>Fervidobacterium</taxon>
    </lineage>
</organism>
<comment type="subcellular location">
    <subcellularLocation>
        <location evidence="1 7 8">Cytoplasm</location>
    </subcellularLocation>
</comment>
<evidence type="ECO:0000256" key="1">
    <source>
        <dbReference type="ARBA" id="ARBA00004496"/>
    </source>
</evidence>
<dbReference type="SUPFAM" id="SSF53244">
    <property type="entry name" value="MurD-like peptide ligases, peptide-binding domain"/>
    <property type="match status" value="1"/>
</dbReference>
<dbReference type="SUPFAM" id="SSF51984">
    <property type="entry name" value="MurCD N-terminal domain"/>
    <property type="match status" value="1"/>
</dbReference>
<dbReference type="HAMAP" id="MF_00639">
    <property type="entry name" value="MurD"/>
    <property type="match status" value="1"/>
</dbReference>
<dbReference type="UniPathway" id="UPA00219"/>
<dbReference type="PANTHER" id="PTHR43692">
    <property type="entry name" value="UDP-N-ACETYLMURAMOYLALANINE--D-GLUTAMATE LIGASE"/>
    <property type="match status" value="1"/>
</dbReference>
<dbReference type="Pfam" id="PF02875">
    <property type="entry name" value="Mur_ligase_C"/>
    <property type="match status" value="1"/>
</dbReference>
<feature type="domain" description="Mur ligase central" evidence="10">
    <location>
        <begin position="107"/>
        <end position="242"/>
    </location>
</feature>
<keyword evidence="4 7" id="KW-0436">Ligase</keyword>
<dbReference type="SUPFAM" id="SSF53623">
    <property type="entry name" value="MurD-like peptide ligases, catalytic domain"/>
    <property type="match status" value="1"/>
</dbReference>
<evidence type="ECO:0000256" key="4">
    <source>
        <dbReference type="ARBA" id="ARBA00022598"/>
    </source>
</evidence>
<name>A0A7C4GG33_9BACT</name>
<evidence type="ECO:0000256" key="8">
    <source>
        <dbReference type="RuleBase" id="RU003664"/>
    </source>
</evidence>
<keyword evidence="7 8" id="KW-0132">Cell division</keyword>
<dbReference type="GO" id="GO:0051301">
    <property type="term" value="P:cell division"/>
    <property type="evidence" value="ECO:0007669"/>
    <property type="project" value="UniProtKB-KW"/>
</dbReference>
<comment type="pathway">
    <text evidence="2 7 8">Cell wall biogenesis; peptidoglycan biosynthesis.</text>
</comment>
<dbReference type="GO" id="GO:0009252">
    <property type="term" value="P:peptidoglycan biosynthetic process"/>
    <property type="evidence" value="ECO:0007669"/>
    <property type="project" value="UniProtKB-UniRule"/>
</dbReference>
<dbReference type="InterPro" id="IPR004101">
    <property type="entry name" value="Mur_ligase_C"/>
</dbReference>
<keyword evidence="7 8" id="KW-0131">Cell cycle</keyword>
<dbReference type="Gene3D" id="3.40.50.720">
    <property type="entry name" value="NAD(P)-binding Rossmann-like Domain"/>
    <property type="match status" value="1"/>
</dbReference>
<dbReference type="Gene3D" id="3.40.1190.10">
    <property type="entry name" value="Mur-like, catalytic domain"/>
    <property type="match status" value="1"/>
</dbReference>
<dbReference type="GO" id="GO:0071555">
    <property type="term" value="P:cell wall organization"/>
    <property type="evidence" value="ECO:0007669"/>
    <property type="project" value="UniProtKB-KW"/>
</dbReference>
<evidence type="ECO:0000313" key="11">
    <source>
        <dbReference type="EMBL" id="HGU41043.1"/>
    </source>
</evidence>
<evidence type="ECO:0000256" key="2">
    <source>
        <dbReference type="ARBA" id="ARBA00004752"/>
    </source>
</evidence>
<comment type="similarity">
    <text evidence="7">Belongs to the MurCDEF family.</text>
</comment>
<dbReference type="GO" id="GO:0005737">
    <property type="term" value="C:cytoplasm"/>
    <property type="evidence" value="ECO:0007669"/>
    <property type="project" value="UniProtKB-SubCell"/>
</dbReference>
<proteinExistence type="inferred from homology"/>
<dbReference type="GO" id="GO:0005524">
    <property type="term" value="F:ATP binding"/>
    <property type="evidence" value="ECO:0007669"/>
    <property type="project" value="UniProtKB-UniRule"/>
</dbReference>
<protein>
    <recommendedName>
        <fullName evidence="7 8">UDP-N-acetylmuramoylalanine--D-glutamate ligase</fullName>
        <ecNumber evidence="7 8">6.3.2.9</ecNumber>
    </recommendedName>
    <alternativeName>
        <fullName evidence="7">D-glutamic acid-adding enzyme</fullName>
    </alternativeName>
    <alternativeName>
        <fullName evidence="7">UDP-N-acetylmuramoyl-L-alanyl-D-glutamate synthetase</fullName>
    </alternativeName>
</protein>
<keyword evidence="7 8" id="KW-0961">Cell wall biogenesis/degradation</keyword>
<dbReference type="Gene3D" id="3.90.190.20">
    <property type="entry name" value="Mur ligase, C-terminal domain"/>
    <property type="match status" value="1"/>
</dbReference>
<dbReference type="InterPro" id="IPR013221">
    <property type="entry name" value="Mur_ligase_cen"/>
</dbReference>
<comment type="catalytic activity">
    <reaction evidence="7 8">
        <text>UDP-N-acetyl-alpha-D-muramoyl-L-alanine + D-glutamate + ATP = UDP-N-acetyl-alpha-D-muramoyl-L-alanyl-D-glutamate + ADP + phosphate + H(+)</text>
        <dbReference type="Rhea" id="RHEA:16429"/>
        <dbReference type="ChEBI" id="CHEBI:15378"/>
        <dbReference type="ChEBI" id="CHEBI:29986"/>
        <dbReference type="ChEBI" id="CHEBI:30616"/>
        <dbReference type="ChEBI" id="CHEBI:43474"/>
        <dbReference type="ChEBI" id="CHEBI:83898"/>
        <dbReference type="ChEBI" id="CHEBI:83900"/>
        <dbReference type="ChEBI" id="CHEBI:456216"/>
        <dbReference type="EC" id="6.3.2.9"/>
    </reaction>
</comment>
<evidence type="ECO:0000259" key="9">
    <source>
        <dbReference type="Pfam" id="PF02875"/>
    </source>
</evidence>
<evidence type="ECO:0000256" key="3">
    <source>
        <dbReference type="ARBA" id="ARBA00022490"/>
    </source>
</evidence>
<keyword evidence="6 7" id="KW-0067">ATP-binding</keyword>
<dbReference type="InterPro" id="IPR036615">
    <property type="entry name" value="Mur_ligase_C_dom_sf"/>
</dbReference>
<evidence type="ECO:0000259" key="10">
    <source>
        <dbReference type="Pfam" id="PF08245"/>
    </source>
</evidence>